<evidence type="ECO:0000256" key="5">
    <source>
        <dbReference type="ARBA" id="ARBA00022729"/>
    </source>
</evidence>
<keyword evidence="5" id="KW-0732">Signal</keyword>
<evidence type="ECO:0000313" key="14">
    <source>
        <dbReference type="EMBL" id="MFD0793842.1"/>
    </source>
</evidence>
<dbReference type="PANTHER" id="PTHR30069:SF29">
    <property type="entry name" value="HEMOGLOBIN AND HEMOGLOBIN-HAPTOGLOBIN-BINDING PROTEIN 1-RELATED"/>
    <property type="match status" value="1"/>
</dbReference>
<keyword evidence="6 11" id="KW-0798">TonB box</keyword>
<feature type="domain" description="TonB-dependent receptor plug" evidence="13">
    <location>
        <begin position="46"/>
        <end position="148"/>
    </location>
</feature>
<dbReference type="CDD" id="cd01347">
    <property type="entry name" value="ligand_gated_channel"/>
    <property type="match status" value="1"/>
</dbReference>
<evidence type="ECO:0000256" key="2">
    <source>
        <dbReference type="ARBA" id="ARBA00022448"/>
    </source>
</evidence>
<dbReference type="SUPFAM" id="SSF56935">
    <property type="entry name" value="Porins"/>
    <property type="match status" value="1"/>
</dbReference>
<evidence type="ECO:0000259" key="12">
    <source>
        <dbReference type="Pfam" id="PF00593"/>
    </source>
</evidence>
<reference evidence="15" key="1">
    <citation type="journal article" date="2019" name="Int. J. Syst. Evol. Microbiol.">
        <title>The Global Catalogue of Microorganisms (GCM) 10K type strain sequencing project: providing services to taxonomists for standard genome sequencing and annotation.</title>
        <authorList>
            <consortium name="The Broad Institute Genomics Platform"/>
            <consortium name="The Broad Institute Genome Sequencing Center for Infectious Disease"/>
            <person name="Wu L."/>
            <person name="Ma J."/>
        </authorList>
    </citation>
    <scope>NUCLEOTIDE SEQUENCE [LARGE SCALE GENOMIC DNA]</scope>
    <source>
        <strain evidence="15">CCUG 61484</strain>
    </source>
</reference>
<comment type="caution">
    <text evidence="14">The sequence shown here is derived from an EMBL/GenBank/DDBJ whole genome shotgun (WGS) entry which is preliminary data.</text>
</comment>
<dbReference type="InterPro" id="IPR037066">
    <property type="entry name" value="Plug_dom_sf"/>
</dbReference>
<evidence type="ECO:0000256" key="10">
    <source>
        <dbReference type="PROSITE-ProRule" id="PRU01360"/>
    </source>
</evidence>
<keyword evidence="9 10" id="KW-0998">Cell outer membrane</keyword>
<dbReference type="Proteomes" id="UP001597010">
    <property type="component" value="Unassembled WGS sequence"/>
</dbReference>
<evidence type="ECO:0000256" key="7">
    <source>
        <dbReference type="ARBA" id="ARBA00023136"/>
    </source>
</evidence>
<keyword evidence="4 10" id="KW-0812">Transmembrane</keyword>
<dbReference type="InterPro" id="IPR036942">
    <property type="entry name" value="Beta-barrel_TonB_sf"/>
</dbReference>
<dbReference type="InterPro" id="IPR000531">
    <property type="entry name" value="Beta-barrel_TonB"/>
</dbReference>
<dbReference type="PROSITE" id="PS52016">
    <property type="entry name" value="TONB_DEPENDENT_REC_3"/>
    <property type="match status" value="1"/>
</dbReference>
<dbReference type="Pfam" id="PF00593">
    <property type="entry name" value="TonB_dep_Rec_b-barrel"/>
    <property type="match status" value="1"/>
</dbReference>
<feature type="domain" description="TonB-dependent receptor-like beta-barrel" evidence="12">
    <location>
        <begin position="201"/>
        <end position="665"/>
    </location>
</feature>
<dbReference type="InterPro" id="IPR039426">
    <property type="entry name" value="TonB-dep_rcpt-like"/>
</dbReference>
<proteinExistence type="inferred from homology"/>
<evidence type="ECO:0000256" key="6">
    <source>
        <dbReference type="ARBA" id="ARBA00023077"/>
    </source>
</evidence>
<keyword evidence="3 10" id="KW-1134">Transmembrane beta strand</keyword>
<evidence type="ECO:0000256" key="11">
    <source>
        <dbReference type="RuleBase" id="RU003357"/>
    </source>
</evidence>
<evidence type="ECO:0000256" key="1">
    <source>
        <dbReference type="ARBA" id="ARBA00004571"/>
    </source>
</evidence>
<evidence type="ECO:0000313" key="15">
    <source>
        <dbReference type="Proteomes" id="UP001597010"/>
    </source>
</evidence>
<comment type="subcellular location">
    <subcellularLocation>
        <location evidence="1 10">Cell outer membrane</location>
        <topology evidence="1 10">Multi-pass membrane protein</topology>
    </subcellularLocation>
</comment>
<dbReference type="RefSeq" id="WP_377114235.1">
    <property type="nucleotide sequence ID" value="NZ_JBHTHZ010000005.1"/>
</dbReference>
<evidence type="ECO:0000256" key="9">
    <source>
        <dbReference type="ARBA" id="ARBA00023237"/>
    </source>
</evidence>
<dbReference type="EMBL" id="JBHTHZ010000005">
    <property type="protein sequence ID" value="MFD0793842.1"/>
    <property type="molecule type" value="Genomic_DNA"/>
</dbReference>
<sequence length="698" mass="77322">MKNIFVSLLFISTGAIAQKADTAHTDTSKKLKEVIVTATRTSKNFMQVPMPVSTISSKEIKNRGLVRLNEILAEQTGLTVLPDAHGQGIQIQGFSPDYTMIMLDGLPLIGRTTGILDLTRITTINIEKIEIVKGPVSSLYGSEAMAGVINIISAAPPFGASGSISARYGTNKNADVSLNGGYANQRLSLSGFINRYSSSGYSLQPQSGGATVFPFYSYTFNGRLGYKISDATRLNLQVRDYTSTADNDFLVEGDRVTGDGTEKNLNISGGLTHKFSGKFIGDVRLYHTSYKTQSLLLNTIDNSVYDETFFNQNFNRAELQGDYKILSNLRFTGGGGAQNESVLATRYNEKKAFNSGYIYDQADWSPLEKLNIIAGGRYDTHSVYKSQFSPKLAASYRLSDNFTLLASAGKGYKAPDFRQLYLNFTNAIVGYSVFGYEEAATELKKLQDAGQIQSVLIDPSTLQRLNAESSTAYNFGYRYRPWMGLMWTVNAFRNNIRDLIDSEPIAIKTNGQSVFSYFNIHDVYTQGAETDVSYTFLNHWTVAGGLQYLEAYDRSVLDNIKAGEVFGIDKATRETVRIKKSMYGGLLNRSKYMANTRVAYTDDKTGITASVRAIYRGRYGFSDVDGNGIVNRDDEYVKGYVLLNASVSKLLFHNQFRMQLTAENIGNYKNPAAISNLPGRLLYAGITYSFNQQQSHTY</sequence>
<name>A0ABW3ASF0_9SPHI</name>
<protein>
    <submittedName>
        <fullName evidence="14">TonB-dependent receptor plug domain-containing protein</fullName>
    </submittedName>
</protein>
<evidence type="ECO:0000256" key="8">
    <source>
        <dbReference type="ARBA" id="ARBA00023170"/>
    </source>
</evidence>
<dbReference type="Gene3D" id="2.170.130.10">
    <property type="entry name" value="TonB-dependent receptor, plug domain"/>
    <property type="match status" value="1"/>
</dbReference>
<keyword evidence="15" id="KW-1185">Reference proteome</keyword>
<keyword evidence="8 14" id="KW-0675">Receptor</keyword>
<evidence type="ECO:0000256" key="4">
    <source>
        <dbReference type="ARBA" id="ARBA00022692"/>
    </source>
</evidence>
<dbReference type="Pfam" id="PF07715">
    <property type="entry name" value="Plug"/>
    <property type="match status" value="1"/>
</dbReference>
<organism evidence="14 15">
    <name type="scientific">Mucilaginibacter litoreus</name>
    <dbReference type="NCBI Taxonomy" id="1048221"/>
    <lineage>
        <taxon>Bacteria</taxon>
        <taxon>Pseudomonadati</taxon>
        <taxon>Bacteroidota</taxon>
        <taxon>Sphingobacteriia</taxon>
        <taxon>Sphingobacteriales</taxon>
        <taxon>Sphingobacteriaceae</taxon>
        <taxon>Mucilaginibacter</taxon>
    </lineage>
</organism>
<gene>
    <name evidence="14" type="ORF">ACFQZX_09445</name>
</gene>
<evidence type="ECO:0000256" key="3">
    <source>
        <dbReference type="ARBA" id="ARBA00022452"/>
    </source>
</evidence>
<accession>A0ABW3ASF0</accession>
<keyword evidence="7 10" id="KW-0472">Membrane</keyword>
<dbReference type="PANTHER" id="PTHR30069">
    <property type="entry name" value="TONB-DEPENDENT OUTER MEMBRANE RECEPTOR"/>
    <property type="match status" value="1"/>
</dbReference>
<comment type="similarity">
    <text evidence="10 11">Belongs to the TonB-dependent receptor family.</text>
</comment>
<keyword evidence="2 10" id="KW-0813">Transport</keyword>
<dbReference type="Gene3D" id="2.40.170.20">
    <property type="entry name" value="TonB-dependent receptor, beta-barrel domain"/>
    <property type="match status" value="1"/>
</dbReference>
<evidence type="ECO:0000259" key="13">
    <source>
        <dbReference type="Pfam" id="PF07715"/>
    </source>
</evidence>
<dbReference type="InterPro" id="IPR012910">
    <property type="entry name" value="Plug_dom"/>
</dbReference>